<proteinExistence type="predicted"/>
<keyword evidence="1" id="KW-1133">Transmembrane helix</keyword>
<sequence>MSGGGVESAPALWLSKAANRAWIAFIIVIPDSGAGVAGGLFIAPEWFYLYSHFPFVVMTTLVVRRTCLRSRELEPCKAKTGEEAEFTSCK</sequence>
<keyword evidence="1" id="KW-0812">Transmembrane</keyword>
<dbReference type="KEGG" id="pre:PCA10_12420"/>
<name>S6BD77_METRE</name>
<protein>
    <submittedName>
        <fullName evidence="2">Uncharacterized protein</fullName>
    </submittedName>
</protein>
<dbReference type="STRING" id="1245471.PCA10_12420"/>
<keyword evidence="1" id="KW-0472">Membrane</keyword>
<evidence type="ECO:0000313" key="2">
    <source>
        <dbReference type="EMBL" id="BAN46974.1"/>
    </source>
</evidence>
<dbReference type="AlphaFoldDB" id="S6BD77"/>
<organism evidence="2 3">
    <name type="scientific">Metapseudomonas resinovorans NBRC 106553</name>
    <dbReference type="NCBI Taxonomy" id="1245471"/>
    <lineage>
        <taxon>Bacteria</taxon>
        <taxon>Pseudomonadati</taxon>
        <taxon>Pseudomonadota</taxon>
        <taxon>Gammaproteobacteria</taxon>
        <taxon>Pseudomonadales</taxon>
        <taxon>Pseudomonadaceae</taxon>
        <taxon>Metapseudomonas</taxon>
    </lineage>
</organism>
<feature type="transmembrane region" description="Helical" evidence="1">
    <location>
        <begin position="21"/>
        <end position="41"/>
    </location>
</feature>
<accession>S6BD77</accession>
<dbReference type="EMBL" id="AP013068">
    <property type="protein sequence ID" value="BAN46974.1"/>
    <property type="molecule type" value="Genomic_DNA"/>
</dbReference>
<keyword evidence="3" id="KW-1185">Reference proteome</keyword>
<reference evidence="2 3" key="1">
    <citation type="journal article" date="2013" name="Genome Announc.">
        <title>Complete Genome Sequence of the Carbazole Degrader Pseudomonas resinovorans Strain CA10 (NBRC 106553).</title>
        <authorList>
            <person name="Shintani M."/>
            <person name="Hosoyama A."/>
            <person name="Ohji S."/>
            <person name="Tsuchikane K."/>
            <person name="Takarada H."/>
            <person name="Yamazoe A."/>
            <person name="Fujita N."/>
            <person name="Nojiri H."/>
        </authorList>
    </citation>
    <scope>NUCLEOTIDE SEQUENCE [LARGE SCALE GENOMIC DNA]</scope>
    <source>
        <strain evidence="2 3">NBRC 106553</strain>
    </source>
</reference>
<gene>
    <name evidence="2" type="ORF">PCA10_12420</name>
</gene>
<evidence type="ECO:0000256" key="1">
    <source>
        <dbReference type="SAM" id="Phobius"/>
    </source>
</evidence>
<dbReference type="HOGENOM" id="CLU_2438521_0_0_6"/>
<evidence type="ECO:0000313" key="3">
    <source>
        <dbReference type="Proteomes" id="UP000015503"/>
    </source>
</evidence>
<dbReference type="Proteomes" id="UP000015503">
    <property type="component" value="Chromosome"/>
</dbReference>